<evidence type="ECO:0000313" key="4">
    <source>
        <dbReference type="Proteomes" id="UP000308760"/>
    </source>
</evidence>
<keyword evidence="1" id="KW-0812">Transmembrane</keyword>
<proteinExistence type="predicted"/>
<dbReference type="InterPro" id="IPR051704">
    <property type="entry name" value="FAD_aromatic-hydroxylase"/>
</dbReference>
<dbReference type="GO" id="GO:0071949">
    <property type="term" value="F:FAD binding"/>
    <property type="evidence" value="ECO:0007669"/>
    <property type="project" value="InterPro"/>
</dbReference>
<accession>A0A4S8QGM7</accession>
<dbReference type="EMBL" id="STGY01000001">
    <property type="protein sequence ID" value="THV43628.1"/>
    <property type="molecule type" value="Genomic_DNA"/>
</dbReference>
<name>A0A4S8QGM7_9ACTN</name>
<evidence type="ECO:0000313" key="3">
    <source>
        <dbReference type="EMBL" id="THV43628.1"/>
    </source>
</evidence>
<dbReference type="PANTHER" id="PTHR46865">
    <property type="entry name" value="OXIDOREDUCTASE-RELATED"/>
    <property type="match status" value="1"/>
</dbReference>
<keyword evidence="1" id="KW-1133">Transmembrane helix</keyword>
<dbReference type="InterPro" id="IPR002938">
    <property type="entry name" value="FAD-bd"/>
</dbReference>
<keyword evidence="3" id="KW-0503">Monooxygenase</keyword>
<comment type="caution">
    <text evidence="3">The sequence shown here is derived from an EMBL/GenBank/DDBJ whole genome shotgun (WGS) entry which is preliminary data.</text>
</comment>
<dbReference type="OrthoDB" id="3356051at2"/>
<dbReference type="Pfam" id="PF01494">
    <property type="entry name" value="FAD_binding_3"/>
    <property type="match status" value="1"/>
</dbReference>
<keyword evidence="4" id="KW-1185">Reference proteome</keyword>
<dbReference type="PRINTS" id="PR00420">
    <property type="entry name" value="RNGMNOXGNASE"/>
</dbReference>
<dbReference type="Gene3D" id="3.50.50.60">
    <property type="entry name" value="FAD/NAD(P)-binding domain"/>
    <property type="match status" value="1"/>
</dbReference>
<keyword evidence="1" id="KW-0472">Membrane</keyword>
<feature type="transmembrane region" description="Helical" evidence="1">
    <location>
        <begin position="21"/>
        <end position="37"/>
    </location>
</feature>
<gene>
    <name evidence="3" type="ORF">FAB82_00815</name>
</gene>
<reference evidence="4" key="1">
    <citation type="submission" date="2019-04" db="EMBL/GenBank/DDBJ databases">
        <title>Nocardioides xinjiangensis sp. nov.</title>
        <authorList>
            <person name="Liu S."/>
        </authorList>
    </citation>
    <scope>NUCLEOTIDE SEQUENCE [LARGE SCALE GENOMIC DNA]</scope>
    <source>
        <strain evidence="4">18</strain>
    </source>
</reference>
<keyword evidence="3" id="KW-0560">Oxidoreductase</keyword>
<dbReference type="GO" id="GO:0004497">
    <property type="term" value="F:monooxygenase activity"/>
    <property type="evidence" value="ECO:0007669"/>
    <property type="project" value="UniProtKB-KW"/>
</dbReference>
<dbReference type="InterPro" id="IPR036188">
    <property type="entry name" value="FAD/NAD-bd_sf"/>
</dbReference>
<reference evidence="3 4" key="2">
    <citation type="submission" date="2019-05" db="EMBL/GenBank/DDBJ databases">
        <title>Glycomyces buryatensis sp. nov.</title>
        <authorList>
            <person name="Nikitina E."/>
        </authorList>
    </citation>
    <scope>NUCLEOTIDE SEQUENCE [LARGE SCALE GENOMIC DNA]</scope>
    <source>
        <strain evidence="3 4">18</strain>
    </source>
</reference>
<organism evidence="3 4">
    <name type="scientific">Glycomyces buryatensis</name>
    <dbReference type="NCBI Taxonomy" id="2570927"/>
    <lineage>
        <taxon>Bacteria</taxon>
        <taxon>Bacillati</taxon>
        <taxon>Actinomycetota</taxon>
        <taxon>Actinomycetes</taxon>
        <taxon>Glycomycetales</taxon>
        <taxon>Glycomycetaceae</taxon>
        <taxon>Glycomyces</taxon>
    </lineage>
</organism>
<sequence>MPHETSIRNQLRDMEGDRLRVLVVGAGVAGLAVAGLLRRSGLHPVLIDRAGPDAPSGYMLALMPLVDPVLAELGVSQEYWDRSVPLDRYRIRNRHGALVREYSLGKLLNTYGDYRGISRGELMNVLAAPARTVAHHTSVTAMDQRANSVTVIFSEAGTEVRGEFDAVIVADGLHSSTRELVLDAELVPTFDTGWGGWVVWAEADGDSDLGEELWGTGYFVGTYPVKDRLGVIVCGPRTEKGAGLGAFVARLRDRTPEAGPRLDRVLTEAVDGRESYYWSLTDCRAAEWTVGRVALVGDAAAGFLPTAGIGAGMAMESAGALVRHLADCEPHLVPTALAAFERGQRPRVEAAQKNSRQLAPMMFNRNPVAAMLRDTAARFVPLGVALRPIQGLLETRP</sequence>
<dbReference type="SUPFAM" id="SSF51905">
    <property type="entry name" value="FAD/NAD(P)-binding domain"/>
    <property type="match status" value="1"/>
</dbReference>
<evidence type="ECO:0000256" key="1">
    <source>
        <dbReference type="SAM" id="Phobius"/>
    </source>
</evidence>
<evidence type="ECO:0000259" key="2">
    <source>
        <dbReference type="Pfam" id="PF01494"/>
    </source>
</evidence>
<feature type="domain" description="FAD-binding" evidence="2">
    <location>
        <begin position="19"/>
        <end position="354"/>
    </location>
</feature>
<dbReference type="Proteomes" id="UP000308760">
    <property type="component" value="Unassembled WGS sequence"/>
</dbReference>
<protein>
    <submittedName>
        <fullName evidence="3">FAD-dependent monooxygenase</fullName>
    </submittedName>
</protein>
<dbReference type="AlphaFoldDB" id="A0A4S8QGM7"/>